<dbReference type="InterPro" id="IPR043863">
    <property type="entry name" value="DUF5825"/>
</dbReference>
<accession>A0ABV6VZ87</accession>
<proteinExistence type="predicted"/>
<dbReference type="Proteomes" id="UP001592531">
    <property type="component" value="Unassembled WGS sequence"/>
</dbReference>
<gene>
    <name evidence="1" type="ORF">ACEZDE_20870</name>
</gene>
<keyword evidence="2" id="KW-1185">Reference proteome</keyword>
<organism evidence="1 2">
    <name type="scientific">Streptacidiphilus cavernicola</name>
    <dbReference type="NCBI Taxonomy" id="3342716"/>
    <lineage>
        <taxon>Bacteria</taxon>
        <taxon>Bacillati</taxon>
        <taxon>Actinomycetota</taxon>
        <taxon>Actinomycetes</taxon>
        <taxon>Kitasatosporales</taxon>
        <taxon>Streptomycetaceae</taxon>
        <taxon>Streptacidiphilus</taxon>
    </lineage>
</organism>
<dbReference type="EMBL" id="JBHFAB010000015">
    <property type="protein sequence ID" value="MFC1419066.1"/>
    <property type="molecule type" value="Genomic_DNA"/>
</dbReference>
<name>A0ABV6VZ87_9ACTN</name>
<sequence>MTTPAPTTAPAPVLTVTAWRDYDPEARELDGMSLGRIELTGPTAEAAQRLWDLGARRVELPGVQDLTDTARAARTVQALCLVRDLTALAVYVDWRLRLGPDTSSSRSLGHLQPPSVLLGSADPAGDLAAWRAGHYLGKCLWRRGPGFLQIRDRRYGELRRFTVEEPEYHQAVDRLSLGAPASAVPAPILADLAGEDLVGQVGDQVWLLPYRVRRWTQAAMVI</sequence>
<evidence type="ECO:0000313" key="2">
    <source>
        <dbReference type="Proteomes" id="UP001592531"/>
    </source>
</evidence>
<evidence type="ECO:0000313" key="1">
    <source>
        <dbReference type="EMBL" id="MFC1419066.1"/>
    </source>
</evidence>
<protein>
    <submittedName>
        <fullName evidence="1">DUF5825 family protein</fullName>
    </submittedName>
</protein>
<reference evidence="1 2" key="1">
    <citation type="submission" date="2024-09" db="EMBL/GenBank/DDBJ databases">
        <authorList>
            <person name="Lee S.D."/>
        </authorList>
    </citation>
    <scope>NUCLEOTIDE SEQUENCE [LARGE SCALE GENOMIC DNA]</scope>
    <source>
        <strain evidence="1 2">N8-3</strain>
    </source>
</reference>
<dbReference type="Pfam" id="PF19142">
    <property type="entry name" value="DUF5825"/>
    <property type="match status" value="1"/>
</dbReference>
<dbReference type="RefSeq" id="WP_380538063.1">
    <property type="nucleotide sequence ID" value="NZ_JBHFAB010000015.1"/>
</dbReference>
<comment type="caution">
    <text evidence="1">The sequence shown here is derived from an EMBL/GenBank/DDBJ whole genome shotgun (WGS) entry which is preliminary data.</text>
</comment>